<dbReference type="Proteomes" id="UP001164909">
    <property type="component" value="Chromosome"/>
</dbReference>
<proteinExistence type="predicted"/>
<keyword evidence="5" id="KW-1185">Reference proteome</keyword>
<dbReference type="PANTHER" id="PTHR43278">
    <property type="entry name" value="NAD(P)H-DEPENDENT FMN-CONTAINING OXIDOREDUCTASE YWQN-RELATED"/>
    <property type="match status" value="1"/>
</dbReference>
<keyword evidence="1" id="KW-0285">Flavoprotein</keyword>
<dbReference type="Pfam" id="PF03358">
    <property type="entry name" value="FMN_red"/>
    <property type="match status" value="1"/>
</dbReference>
<dbReference type="InterPro" id="IPR005025">
    <property type="entry name" value="FMN_Rdtase-like_dom"/>
</dbReference>
<dbReference type="EMBL" id="CP113865">
    <property type="protein sequence ID" value="WAM32782.1"/>
    <property type="molecule type" value="Genomic_DNA"/>
</dbReference>
<feature type="domain" description="NADPH-dependent FMN reductase-like" evidence="3">
    <location>
        <begin position="1"/>
        <end position="152"/>
    </location>
</feature>
<accession>A0ABY7BKC9</accession>
<evidence type="ECO:0000256" key="1">
    <source>
        <dbReference type="ARBA" id="ARBA00022630"/>
    </source>
</evidence>
<dbReference type="PANTHER" id="PTHR43278:SF2">
    <property type="entry name" value="IRON-SULFUR FLAVOPROTEIN"/>
    <property type="match status" value="1"/>
</dbReference>
<dbReference type="InterPro" id="IPR051796">
    <property type="entry name" value="ISF_SsuE-like"/>
</dbReference>
<evidence type="ECO:0000259" key="3">
    <source>
        <dbReference type="Pfam" id="PF03358"/>
    </source>
</evidence>
<evidence type="ECO:0000313" key="5">
    <source>
        <dbReference type="Proteomes" id="UP001164909"/>
    </source>
</evidence>
<keyword evidence="2" id="KW-0288">FMN</keyword>
<evidence type="ECO:0000256" key="2">
    <source>
        <dbReference type="ARBA" id="ARBA00022643"/>
    </source>
</evidence>
<name>A0ABY7BKC9_9FIRM</name>
<sequence length="256" mass="29825">MKVFIFNGSPNGNDSFSLYVAEKLLTNMEAILNMKFEINVFDTNRFRINLCKGCLTCFKQGKCILDEKDDMLLIKNAMEISDIIVIATPVYAANVSAQTKVFIDRISYWLHLFKLLGKIGIPVVTASSNSLIEVTFYLKRIMLALGLNVFETIAYTKDYPNVVDDETNFEEELFQKAQKLCEYLENPMKIKVHPFQEDYFKTLKDNLMLREDEDAEVNYWQENGYFEFDNYESLLLHFLKNKNSLVIKKENLNNFV</sequence>
<dbReference type="InterPro" id="IPR029039">
    <property type="entry name" value="Flavoprotein-like_sf"/>
</dbReference>
<dbReference type="SUPFAM" id="SSF52218">
    <property type="entry name" value="Flavoproteins"/>
    <property type="match status" value="1"/>
</dbReference>
<reference evidence="4" key="1">
    <citation type="submission" date="2022-12" db="EMBL/GenBank/DDBJ databases">
        <authorList>
            <person name="Bing R.G."/>
            <person name="Willard D.J."/>
            <person name="Manesh M.J.H."/>
            <person name="Laemthong T."/>
            <person name="Crosby J.R."/>
            <person name="Kelly R.M."/>
        </authorList>
    </citation>
    <scope>NUCLEOTIDE SEQUENCE</scope>
    <source>
        <strain evidence="4">DSM 8990</strain>
    </source>
</reference>
<gene>
    <name evidence="4" type="ORF">OTK00_001228</name>
</gene>
<dbReference type="Gene3D" id="3.40.50.360">
    <property type="match status" value="1"/>
</dbReference>
<protein>
    <submittedName>
        <fullName evidence="4">Flavodoxin family protein</fullName>
    </submittedName>
</protein>
<organism evidence="4 5">
    <name type="scientific">Caldicellulosiruptor morganii</name>
    <dbReference type="NCBI Taxonomy" id="1387555"/>
    <lineage>
        <taxon>Bacteria</taxon>
        <taxon>Bacillati</taxon>
        <taxon>Bacillota</taxon>
        <taxon>Bacillota incertae sedis</taxon>
        <taxon>Caldicellulosiruptorales</taxon>
        <taxon>Caldicellulosiruptoraceae</taxon>
        <taxon>Caldicellulosiruptor</taxon>
    </lineage>
</organism>
<dbReference type="RefSeq" id="WP_051109327.1">
    <property type="nucleotide sequence ID" value="NZ_CP113865.1"/>
</dbReference>
<evidence type="ECO:0000313" key="4">
    <source>
        <dbReference type="EMBL" id="WAM32782.1"/>
    </source>
</evidence>